<dbReference type="InterPro" id="IPR007046">
    <property type="entry name" value="RNA_pol_sigma_54_core-bd"/>
</dbReference>
<keyword evidence="2 9" id="KW-0240">DNA-directed RNA polymerase</keyword>
<dbReference type="Pfam" id="PF04963">
    <property type="entry name" value="Sigma54_CBD"/>
    <property type="match status" value="1"/>
</dbReference>
<evidence type="ECO:0000256" key="3">
    <source>
        <dbReference type="ARBA" id="ARBA00022679"/>
    </source>
</evidence>
<proteinExistence type="inferred from homology"/>
<protein>
    <recommendedName>
        <fullName evidence="9">RNA polymerase sigma-54 factor</fullName>
    </recommendedName>
</protein>
<organism evidence="13 14">
    <name type="scientific">Sneathiella chinensis</name>
    <dbReference type="NCBI Taxonomy" id="349750"/>
    <lineage>
        <taxon>Bacteria</taxon>
        <taxon>Pseudomonadati</taxon>
        <taxon>Pseudomonadota</taxon>
        <taxon>Alphaproteobacteria</taxon>
        <taxon>Sneathiellales</taxon>
        <taxon>Sneathiellaceae</taxon>
        <taxon>Sneathiella</taxon>
    </lineage>
</organism>
<dbReference type="Gene3D" id="1.10.10.1330">
    <property type="entry name" value="RNA polymerase sigma-54 factor, core-binding domain"/>
    <property type="match status" value="1"/>
</dbReference>
<reference evidence="13" key="2">
    <citation type="submission" date="2023-01" db="EMBL/GenBank/DDBJ databases">
        <title>Draft genome sequence of Sneathiella chinensis strain NBRC 103408.</title>
        <authorList>
            <person name="Sun Q."/>
            <person name="Mori K."/>
        </authorList>
    </citation>
    <scope>NUCLEOTIDE SEQUENCE</scope>
    <source>
        <strain evidence="13">NBRC 103408</strain>
    </source>
</reference>
<gene>
    <name evidence="13" type="primary">rpoN2</name>
    <name evidence="13" type="ORF">GCM10007924_02110</name>
</gene>
<evidence type="ECO:0000256" key="8">
    <source>
        <dbReference type="ARBA" id="ARBA00023163"/>
    </source>
</evidence>
<keyword evidence="5 9" id="KW-0805">Transcription regulation</keyword>
<feature type="domain" description="RNA polymerase sigma factor 54 core-binding" evidence="12">
    <location>
        <begin position="148"/>
        <end position="335"/>
    </location>
</feature>
<evidence type="ECO:0000256" key="2">
    <source>
        <dbReference type="ARBA" id="ARBA00022478"/>
    </source>
</evidence>
<name>A0ABQ5U1B6_9PROT</name>
<dbReference type="InterPro" id="IPR007634">
    <property type="entry name" value="RNA_pol_sigma_54_DNA-bd"/>
</dbReference>
<dbReference type="PANTHER" id="PTHR32248">
    <property type="entry name" value="RNA POLYMERASE SIGMA-54 FACTOR"/>
    <property type="match status" value="1"/>
</dbReference>
<dbReference type="PIRSF" id="PIRSF000774">
    <property type="entry name" value="RpoN"/>
    <property type="match status" value="1"/>
</dbReference>
<keyword evidence="14" id="KW-1185">Reference proteome</keyword>
<feature type="domain" description="RNA polymerase sigma factor 54 DNA-binding" evidence="11">
    <location>
        <begin position="350"/>
        <end position="509"/>
    </location>
</feature>
<keyword evidence="7 9" id="KW-0238">DNA-binding</keyword>
<keyword evidence="6 9" id="KW-0731">Sigma factor</keyword>
<evidence type="ECO:0000256" key="4">
    <source>
        <dbReference type="ARBA" id="ARBA00022695"/>
    </source>
</evidence>
<evidence type="ECO:0000256" key="7">
    <source>
        <dbReference type="ARBA" id="ARBA00023125"/>
    </source>
</evidence>
<evidence type="ECO:0000256" key="9">
    <source>
        <dbReference type="PIRNR" id="PIRNR000774"/>
    </source>
</evidence>
<evidence type="ECO:0000259" key="11">
    <source>
        <dbReference type="Pfam" id="PF04552"/>
    </source>
</evidence>
<dbReference type="Pfam" id="PF04552">
    <property type="entry name" value="Sigma54_DBD"/>
    <property type="match status" value="1"/>
</dbReference>
<dbReference type="PROSITE" id="PS50044">
    <property type="entry name" value="SIGMA54_3"/>
    <property type="match status" value="1"/>
</dbReference>
<dbReference type="PROSITE" id="PS00718">
    <property type="entry name" value="SIGMA54_2"/>
    <property type="match status" value="1"/>
</dbReference>
<evidence type="ECO:0000256" key="1">
    <source>
        <dbReference type="ARBA" id="ARBA00008798"/>
    </source>
</evidence>
<feature type="region of interest" description="Disordered" evidence="10">
    <location>
        <begin position="48"/>
        <end position="79"/>
    </location>
</feature>
<keyword evidence="4 9" id="KW-0548">Nucleotidyltransferase</keyword>
<reference evidence="13" key="1">
    <citation type="journal article" date="2014" name="Int. J. Syst. Evol. Microbiol.">
        <title>Complete genome of a new Firmicutes species belonging to the dominant human colonic microbiota ('Ruminococcus bicirculans') reveals two chromosomes and a selective capacity to utilize plant glucans.</title>
        <authorList>
            <consortium name="NISC Comparative Sequencing Program"/>
            <person name="Wegmann U."/>
            <person name="Louis P."/>
            <person name="Goesmann A."/>
            <person name="Henrissat B."/>
            <person name="Duncan S.H."/>
            <person name="Flint H.J."/>
        </authorList>
    </citation>
    <scope>NUCLEOTIDE SEQUENCE</scope>
    <source>
        <strain evidence="13">NBRC 103408</strain>
    </source>
</reference>
<keyword evidence="3 9" id="KW-0808">Transferase</keyword>
<dbReference type="RefSeq" id="WP_169559024.1">
    <property type="nucleotide sequence ID" value="NZ_BSNF01000001.1"/>
</dbReference>
<accession>A0ABQ5U1B6</accession>
<dbReference type="PROSITE" id="PS00717">
    <property type="entry name" value="SIGMA54_1"/>
    <property type="match status" value="1"/>
</dbReference>
<dbReference type="NCBIfam" id="NF004596">
    <property type="entry name" value="PRK05932.1-3"/>
    <property type="match status" value="1"/>
</dbReference>
<dbReference type="InterPro" id="IPR038709">
    <property type="entry name" value="RpoN_core-bd_sf"/>
</dbReference>
<dbReference type="Gene3D" id="1.10.10.60">
    <property type="entry name" value="Homeodomain-like"/>
    <property type="match status" value="1"/>
</dbReference>
<comment type="caution">
    <text evidence="13">The sequence shown here is derived from an EMBL/GenBank/DDBJ whole genome shotgun (WGS) entry which is preliminary data.</text>
</comment>
<dbReference type="PRINTS" id="PR00045">
    <property type="entry name" value="SIGMA54FCT"/>
</dbReference>
<evidence type="ECO:0000259" key="12">
    <source>
        <dbReference type="Pfam" id="PF04963"/>
    </source>
</evidence>
<dbReference type="EMBL" id="BSNF01000001">
    <property type="protein sequence ID" value="GLQ04990.1"/>
    <property type="molecule type" value="Genomic_DNA"/>
</dbReference>
<dbReference type="Proteomes" id="UP001161409">
    <property type="component" value="Unassembled WGS sequence"/>
</dbReference>
<keyword evidence="8 9" id="KW-0804">Transcription</keyword>
<dbReference type="NCBIfam" id="TIGR02395">
    <property type="entry name" value="rpoN_sigma"/>
    <property type="match status" value="1"/>
</dbReference>
<evidence type="ECO:0000256" key="5">
    <source>
        <dbReference type="ARBA" id="ARBA00023015"/>
    </source>
</evidence>
<dbReference type="NCBIfam" id="NF009118">
    <property type="entry name" value="PRK12469.1"/>
    <property type="match status" value="1"/>
</dbReference>
<sequence length="517" mass="57163">MALAPRLEIKQSQQLVMTPQLQQAIKLLQLSNLDLSAFVEQELEKNPLLDRNEGDSSPDTPLDVVSDKDTGFEDDWQNDAGALDDLSLGEATALPETADSPLDTDYDNLYNNDSSADGAAPASLADGTDTGYLAAAGSGSYSGNDYSLENTLSEDLTLQDHLTAQLNLVRLSAPIKFIAVYLIDLVSEAGYFTESPTDIAQTLNCDEQQVTEALDILRGFEPAGVFARDLADCLALQLKDKDRLDPIMQVFLENLPLLAKGDLKGLQARCGVDQEDLTDMIAEIRELDPKPGLKFSSERTDTVIPDVFITRNPDGTWHIELNSETLPKVLVNNRYHAQLNTKALKKGEKEYLSDCLNTANWLVKSLEQRANTILKVTTELVRQQETFFTHGVQYLRPLNLKAIADAIGMHESTVSRVTANKFLSCDRGLFELKYFFTSAINSTAGGDALSAEAVRHKLKQLVDGEKPNAILSDDKIVELMKNEGIDIARRTVAKYRDALKIPSSVERRRQKKQLIRS</sequence>
<dbReference type="Pfam" id="PF00309">
    <property type="entry name" value="Sigma54_AID"/>
    <property type="match status" value="1"/>
</dbReference>
<comment type="similarity">
    <text evidence="1 9">Belongs to the sigma-54 factor family.</text>
</comment>
<comment type="function">
    <text evidence="9">Sigma factors are initiation factors that promote the attachment of RNA polymerase to specific initiation sites and are then released.</text>
</comment>
<evidence type="ECO:0000313" key="13">
    <source>
        <dbReference type="EMBL" id="GLQ04990.1"/>
    </source>
</evidence>
<evidence type="ECO:0000256" key="6">
    <source>
        <dbReference type="ARBA" id="ARBA00023082"/>
    </source>
</evidence>
<dbReference type="PANTHER" id="PTHR32248:SF4">
    <property type="entry name" value="RNA POLYMERASE SIGMA-54 FACTOR"/>
    <property type="match status" value="1"/>
</dbReference>
<dbReference type="InterPro" id="IPR000394">
    <property type="entry name" value="RNA_pol_sigma_54"/>
</dbReference>
<evidence type="ECO:0000256" key="10">
    <source>
        <dbReference type="SAM" id="MobiDB-lite"/>
    </source>
</evidence>
<evidence type="ECO:0000313" key="14">
    <source>
        <dbReference type="Proteomes" id="UP001161409"/>
    </source>
</evidence>